<organism evidence="1 2">
    <name type="scientific">Cardiocondyla obscurior</name>
    <dbReference type="NCBI Taxonomy" id="286306"/>
    <lineage>
        <taxon>Eukaryota</taxon>
        <taxon>Metazoa</taxon>
        <taxon>Ecdysozoa</taxon>
        <taxon>Arthropoda</taxon>
        <taxon>Hexapoda</taxon>
        <taxon>Insecta</taxon>
        <taxon>Pterygota</taxon>
        <taxon>Neoptera</taxon>
        <taxon>Endopterygota</taxon>
        <taxon>Hymenoptera</taxon>
        <taxon>Apocrita</taxon>
        <taxon>Aculeata</taxon>
        <taxon>Formicoidea</taxon>
        <taxon>Formicidae</taxon>
        <taxon>Myrmicinae</taxon>
        <taxon>Cardiocondyla</taxon>
    </lineage>
</organism>
<sequence length="86" mass="9892">MNDIFTSNKIREFYAADSTFSTLIFPQSRGRIVCVYACMYVRYVRTIKSPHFFPFRGVTSNVTLASHVADNRSQASKKLRVHRDGI</sequence>
<keyword evidence="2" id="KW-1185">Reference proteome</keyword>
<reference evidence="1 2" key="1">
    <citation type="submission" date="2023-03" db="EMBL/GenBank/DDBJ databases">
        <title>High recombination rates correlate with genetic variation in Cardiocondyla obscurior ants.</title>
        <authorList>
            <person name="Errbii M."/>
        </authorList>
    </citation>
    <scope>NUCLEOTIDE SEQUENCE [LARGE SCALE GENOMIC DNA]</scope>
    <source>
        <strain evidence="1">Alpha-2009</strain>
        <tissue evidence="1">Whole body</tissue>
    </source>
</reference>
<accession>A0AAW2EAY2</accession>
<gene>
    <name evidence="1" type="ORF">PUN28_019315</name>
</gene>
<dbReference type="AlphaFoldDB" id="A0AAW2EAY2"/>
<comment type="caution">
    <text evidence="1">The sequence shown here is derived from an EMBL/GenBank/DDBJ whole genome shotgun (WGS) entry which is preliminary data.</text>
</comment>
<protein>
    <submittedName>
        <fullName evidence="1">Uncharacterized protein</fullName>
    </submittedName>
</protein>
<proteinExistence type="predicted"/>
<dbReference type="EMBL" id="JADYXP020000025">
    <property type="protein sequence ID" value="KAL0100843.1"/>
    <property type="molecule type" value="Genomic_DNA"/>
</dbReference>
<name>A0AAW2EAY2_9HYME</name>
<evidence type="ECO:0000313" key="2">
    <source>
        <dbReference type="Proteomes" id="UP001430953"/>
    </source>
</evidence>
<dbReference type="Proteomes" id="UP001430953">
    <property type="component" value="Unassembled WGS sequence"/>
</dbReference>
<evidence type="ECO:0000313" key="1">
    <source>
        <dbReference type="EMBL" id="KAL0100843.1"/>
    </source>
</evidence>